<evidence type="ECO:0000313" key="2">
    <source>
        <dbReference type="Proteomes" id="UP001066276"/>
    </source>
</evidence>
<accession>A0AAV7UZA2</accession>
<sequence>METKGGVTRSRDSKDFFEEKQLVTLRPNTRWRAIAEHANLLRLMPRTDVHWKSFRVTRPRDSSSFVSIAHGRRLHLRLFFFRYRVRTCSFLLRVSGRKDSQNFGKLRRYCLVPVSG</sequence>
<name>A0AAV7UZA2_PLEWA</name>
<evidence type="ECO:0000313" key="1">
    <source>
        <dbReference type="EMBL" id="KAJ1194440.1"/>
    </source>
</evidence>
<organism evidence="1 2">
    <name type="scientific">Pleurodeles waltl</name>
    <name type="common">Iberian ribbed newt</name>
    <dbReference type="NCBI Taxonomy" id="8319"/>
    <lineage>
        <taxon>Eukaryota</taxon>
        <taxon>Metazoa</taxon>
        <taxon>Chordata</taxon>
        <taxon>Craniata</taxon>
        <taxon>Vertebrata</taxon>
        <taxon>Euteleostomi</taxon>
        <taxon>Amphibia</taxon>
        <taxon>Batrachia</taxon>
        <taxon>Caudata</taxon>
        <taxon>Salamandroidea</taxon>
        <taxon>Salamandridae</taxon>
        <taxon>Pleurodelinae</taxon>
        <taxon>Pleurodeles</taxon>
    </lineage>
</organism>
<gene>
    <name evidence="1" type="ORF">NDU88_003729</name>
</gene>
<comment type="caution">
    <text evidence="1">The sequence shown here is derived from an EMBL/GenBank/DDBJ whole genome shotgun (WGS) entry which is preliminary data.</text>
</comment>
<keyword evidence="2" id="KW-1185">Reference proteome</keyword>
<protein>
    <submittedName>
        <fullName evidence="1">Uncharacterized protein</fullName>
    </submittedName>
</protein>
<reference evidence="1" key="1">
    <citation type="journal article" date="2022" name="bioRxiv">
        <title>Sequencing and chromosome-scale assembly of the giantPleurodeles waltlgenome.</title>
        <authorList>
            <person name="Brown T."/>
            <person name="Elewa A."/>
            <person name="Iarovenko S."/>
            <person name="Subramanian E."/>
            <person name="Araus A.J."/>
            <person name="Petzold A."/>
            <person name="Susuki M."/>
            <person name="Suzuki K.-i.T."/>
            <person name="Hayashi T."/>
            <person name="Toyoda A."/>
            <person name="Oliveira C."/>
            <person name="Osipova E."/>
            <person name="Leigh N.D."/>
            <person name="Simon A."/>
            <person name="Yun M.H."/>
        </authorList>
    </citation>
    <scope>NUCLEOTIDE SEQUENCE</scope>
    <source>
        <strain evidence="1">20211129_DDA</strain>
        <tissue evidence="1">Liver</tissue>
    </source>
</reference>
<dbReference type="Proteomes" id="UP001066276">
    <property type="component" value="Chromosome 2_2"/>
</dbReference>
<dbReference type="EMBL" id="JANPWB010000004">
    <property type="protein sequence ID" value="KAJ1194440.1"/>
    <property type="molecule type" value="Genomic_DNA"/>
</dbReference>
<proteinExistence type="predicted"/>
<dbReference type="AlphaFoldDB" id="A0AAV7UZA2"/>